<accession>A0A4Y2PS91</accession>
<sequence>AGSAGDAGQEDASDPAAEVGAAAPGPLHRQVGDGEAQPLGAEEEVQIRPLEVAFLRGALLRLTAENRSNRSNRRDPRFLLHFVVHRRIPGHRPRPHSPATERGGAEADLRYQYCVTHE</sequence>
<feature type="compositionally biased region" description="Low complexity" evidence="1">
    <location>
        <begin position="14"/>
        <end position="26"/>
    </location>
</feature>
<proteinExistence type="predicted"/>
<evidence type="ECO:0000313" key="3">
    <source>
        <dbReference type="Proteomes" id="UP000499080"/>
    </source>
</evidence>
<reference evidence="2 3" key="1">
    <citation type="journal article" date="2019" name="Sci. Rep.">
        <title>Orb-weaving spider Araneus ventricosus genome elucidates the spidroin gene catalogue.</title>
        <authorList>
            <person name="Kono N."/>
            <person name="Nakamura H."/>
            <person name="Ohtoshi R."/>
            <person name="Moran D.A.P."/>
            <person name="Shinohara A."/>
            <person name="Yoshida Y."/>
            <person name="Fujiwara M."/>
            <person name="Mori M."/>
            <person name="Tomita M."/>
            <person name="Arakawa K."/>
        </authorList>
    </citation>
    <scope>NUCLEOTIDE SEQUENCE [LARGE SCALE GENOMIC DNA]</scope>
</reference>
<dbReference type="EMBL" id="BGPR01134707">
    <property type="protein sequence ID" value="GBN54071.1"/>
    <property type="molecule type" value="Genomic_DNA"/>
</dbReference>
<protein>
    <submittedName>
        <fullName evidence="2">Uncharacterized protein</fullName>
    </submittedName>
</protein>
<evidence type="ECO:0000256" key="1">
    <source>
        <dbReference type="SAM" id="MobiDB-lite"/>
    </source>
</evidence>
<keyword evidence="3" id="KW-1185">Reference proteome</keyword>
<gene>
    <name evidence="2" type="ORF">AVEN_244804_1</name>
</gene>
<feature type="non-terminal residue" evidence="2">
    <location>
        <position position="1"/>
    </location>
</feature>
<feature type="region of interest" description="Disordered" evidence="1">
    <location>
        <begin position="1"/>
        <end position="43"/>
    </location>
</feature>
<dbReference type="Proteomes" id="UP000499080">
    <property type="component" value="Unassembled WGS sequence"/>
</dbReference>
<comment type="caution">
    <text evidence="2">The sequence shown here is derived from an EMBL/GenBank/DDBJ whole genome shotgun (WGS) entry which is preliminary data.</text>
</comment>
<dbReference type="AlphaFoldDB" id="A0A4Y2PS91"/>
<evidence type="ECO:0000313" key="2">
    <source>
        <dbReference type="EMBL" id="GBN54071.1"/>
    </source>
</evidence>
<organism evidence="2 3">
    <name type="scientific">Araneus ventricosus</name>
    <name type="common">Orbweaver spider</name>
    <name type="synonym">Epeira ventricosa</name>
    <dbReference type="NCBI Taxonomy" id="182803"/>
    <lineage>
        <taxon>Eukaryota</taxon>
        <taxon>Metazoa</taxon>
        <taxon>Ecdysozoa</taxon>
        <taxon>Arthropoda</taxon>
        <taxon>Chelicerata</taxon>
        <taxon>Arachnida</taxon>
        <taxon>Araneae</taxon>
        <taxon>Araneomorphae</taxon>
        <taxon>Entelegynae</taxon>
        <taxon>Araneoidea</taxon>
        <taxon>Araneidae</taxon>
        <taxon>Araneus</taxon>
    </lineage>
</organism>
<name>A0A4Y2PS91_ARAVE</name>
<feature type="region of interest" description="Disordered" evidence="1">
    <location>
        <begin position="89"/>
        <end position="108"/>
    </location>
</feature>